<organism evidence="2 3">
    <name type="scientific">Araneus ventricosus</name>
    <name type="common">Orbweaver spider</name>
    <name type="synonym">Epeira ventricosa</name>
    <dbReference type="NCBI Taxonomy" id="182803"/>
    <lineage>
        <taxon>Eukaryota</taxon>
        <taxon>Metazoa</taxon>
        <taxon>Ecdysozoa</taxon>
        <taxon>Arthropoda</taxon>
        <taxon>Chelicerata</taxon>
        <taxon>Arachnida</taxon>
        <taxon>Araneae</taxon>
        <taxon>Araneomorphae</taxon>
        <taxon>Entelegynae</taxon>
        <taxon>Araneoidea</taxon>
        <taxon>Araneidae</taxon>
        <taxon>Araneus</taxon>
    </lineage>
</organism>
<proteinExistence type="predicted"/>
<dbReference type="Proteomes" id="UP000499080">
    <property type="component" value="Unassembled WGS sequence"/>
</dbReference>
<evidence type="ECO:0000313" key="2">
    <source>
        <dbReference type="EMBL" id="GBN35569.1"/>
    </source>
</evidence>
<evidence type="ECO:0000256" key="1">
    <source>
        <dbReference type="SAM" id="MobiDB-lite"/>
    </source>
</evidence>
<name>A0A4Y2NA93_ARAVE</name>
<dbReference type="EMBL" id="BGPR01008715">
    <property type="protein sequence ID" value="GBN35569.1"/>
    <property type="molecule type" value="Genomic_DNA"/>
</dbReference>
<accession>A0A4Y2NA93</accession>
<dbReference type="AlphaFoldDB" id="A0A4Y2NA93"/>
<feature type="region of interest" description="Disordered" evidence="1">
    <location>
        <begin position="1"/>
        <end position="24"/>
    </location>
</feature>
<feature type="compositionally biased region" description="Basic and acidic residues" evidence="1">
    <location>
        <begin position="12"/>
        <end position="21"/>
    </location>
</feature>
<reference evidence="2 3" key="1">
    <citation type="journal article" date="2019" name="Sci. Rep.">
        <title>Orb-weaving spider Araneus ventricosus genome elucidates the spidroin gene catalogue.</title>
        <authorList>
            <person name="Kono N."/>
            <person name="Nakamura H."/>
            <person name="Ohtoshi R."/>
            <person name="Moran D.A.P."/>
            <person name="Shinohara A."/>
            <person name="Yoshida Y."/>
            <person name="Fujiwara M."/>
            <person name="Mori M."/>
            <person name="Tomita M."/>
            <person name="Arakawa K."/>
        </authorList>
    </citation>
    <scope>NUCLEOTIDE SEQUENCE [LARGE SCALE GENOMIC DNA]</scope>
</reference>
<comment type="caution">
    <text evidence="2">The sequence shown here is derived from an EMBL/GenBank/DDBJ whole genome shotgun (WGS) entry which is preliminary data.</text>
</comment>
<protein>
    <submittedName>
        <fullName evidence="2">Uncharacterized protein</fullName>
    </submittedName>
</protein>
<gene>
    <name evidence="2" type="ORF">AVEN_1088_1</name>
</gene>
<sequence length="113" mass="12074">MNVDLMNVNPSDTERDGDGRSKHFPLTAKKAGLRRLASSEGRRGSEIAQEISAGGGPIILANRSPFPCALREGYSRDGVVGGTPIQWNLGNPNKLGLASVRIPENSDYPVKNS</sequence>
<evidence type="ECO:0000313" key="3">
    <source>
        <dbReference type="Proteomes" id="UP000499080"/>
    </source>
</evidence>
<keyword evidence="3" id="KW-1185">Reference proteome</keyword>